<gene>
    <name evidence="2" type="ORF">H0A62_06260</name>
</gene>
<organism evidence="2 3">
    <name type="scientific">Pollutimonas harenae</name>
    <dbReference type="NCBI Taxonomy" id="657015"/>
    <lineage>
        <taxon>Bacteria</taxon>
        <taxon>Pseudomonadati</taxon>
        <taxon>Pseudomonadota</taxon>
        <taxon>Betaproteobacteria</taxon>
        <taxon>Burkholderiales</taxon>
        <taxon>Alcaligenaceae</taxon>
        <taxon>Pollutimonas</taxon>
    </lineage>
</organism>
<dbReference type="OrthoDB" id="5072157at2"/>
<dbReference type="AlphaFoldDB" id="A0A853GYL7"/>
<proteinExistence type="predicted"/>
<feature type="transmembrane region" description="Helical" evidence="1">
    <location>
        <begin position="27"/>
        <end position="47"/>
    </location>
</feature>
<dbReference type="EMBL" id="JACCEV010000001">
    <property type="protein sequence ID" value="NYT85202.1"/>
    <property type="molecule type" value="Genomic_DNA"/>
</dbReference>
<protein>
    <recommendedName>
        <fullName evidence="4">DoxX family protein</fullName>
    </recommendedName>
</protein>
<feature type="transmembrane region" description="Helical" evidence="1">
    <location>
        <begin position="129"/>
        <end position="151"/>
    </location>
</feature>
<feature type="transmembrane region" description="Helical" evidence="1">
    <location>
        <begin position="75"/>
        <end position="92"/>
    </location>
</feature>
<dbReference type="RefSeq" id="WP_130037208.1">
    <property type="nucleotide sequence ID" value="NZ_JACCEV010000001.1"/>
</dbReference>
<keyword evidence="1" id="KW-0472">Membrane</keyword>
<keyword evidence="1" id="KW-1133">Transmembrane helix</keyword>
<sequence length="153" mass="16354">MQLVAIVLLMVVMPIISIVHDVANNQAALVYALGKWFVFWGVGWRLVSAAAHQMMRPAYTAKDIFEIDDPAAGKLVLEIGFGNLAIGIPAIASLYFPAWVPALALAGCIFFALAGFQHIRNKATTRAEVAAMVSDLGLAAVLAVYLLWLGLSG</sequence>
<keyword evidence="1" id="KW-0812">Transmembrane</keyword>
<accession>A0A853GYL7</accession>
<evidence type="ECO:0008006" key="4">
    <source>
        <dbReference type="Google" id="ProtNLM"/>
    </source>
</evidence>
<name>A0A853GYL7_9BURK</name>
<feature type="transmembrane region" description="Helical" evidence="1">
    <location>
        <begin position="98"/>
        <end position="117"/>
    </location>
</feature>
<reference evidence="2 3" key="1">
    <citation type="submission" date="2020-07" db="EMBL/GenBank/DDBJ databases">
        <title>Taxonomic revisions and descriptions of new bacterial species based on genomic comparisons in the high-G+C-content subgroup of the family Alcaligenaceae.</title>
        <authorList>
            <person name="Szabo A."/>
            <person name="Felfoldi T."/>
        </authorList>
    </citation>
    <scope>NUCLEOTIDE SEQUENCE [LARGE SCALE GENOMIC DNA]</scope>
    <source>
        <strain evidence="2 3">DSM 25667</strain>
    </source>
</reference>
<comment type="caution">
    <text evidence="2">The sequence shown here is derived from an EMBL/GenBank/DDBJ whole genome shotgun (WGS) entry which is preliminary data.</text>
</comment>
<evidence type="ECO:0000313" key="2">
    <source>
        <dbReference type="EMBL" id="NYT85202.1"/>
    </source>
</evidence>
<keyword evidence="3" id="KW-1185">Reference proteome</keyword>
<evidence type="ECO:0000313" key="3">
    <source>
        <dbReference type="Proteomes" id="UP000554144"/>
    </source>
</evidence>
<dbReference type="Proteomes" id="UP000554144">
    <property type="component" value="Unassembled WGS sequence"/>
</dbReference>
<evidence type="ECO:0000256" key="1">
    <source>
        <dbReference type="SAM" id="Phobius"/>
    </source>
</evidence>